<dbReference type="PROSITE" id="PS50012">
    <property type="entry name" value="RCC1_3"/>
    <property type="match status" value="3"/>
</dbReference>
<feature type="domain" description="BTB" evidence="5">
    <location>
        <begin position="847"/>
        <end position="915"/>
    </location>
</feature>
<evidence type="ECO:0000256" key="2">
    <source>
        <dbReference type="PROSITE-ProRule" id="PRU00023"/>
    </source>
</evidence>
<feature type="repeat" description="RCC1" evidence="3">
    <location>
        <begin position="278"/>
        <end position="329"/>
    </location>
</feature>
<dbReference type="Gene3D" id="2.130.10.30">
    <property type="entry name" value="Regulator of chromosome condensation 1/beta-lactamase-inhibitor protein II"/>
    <property type="match status" value="1"/>
</dbReference>
<feature type="compositionally biased region" description="Basic residues" evidence="4">
    <location>
        <begin position="1056"/>
        <end position="1068"/>
    </location>
</feature>
<feature type="compositionally biased region" description="Basic and acidic residues" evidence="4">
    <location>
        <begin position="1043"/>
        <end position="1055"/>
    </location>
</feature>
<accession>A0ABR3M136</accession>
<protein>
    <recommendedName>
        <fullName evidence="5">BTB domain-containing protein</fullName>
    </recommendedName>
</protein>
<keyword evidence="1" id="KW-0677">Repeat</keyword>
<dbReference type="InterPro" id="IPR036770">
    <property type="entry name" value="Ankyrin_rpt-contain_sf"/>
</dbReference>
<name>A0ABR3M136_9TELE</name>
<dbReference type="InterPro" id="IPR000210">
    <property type="entry name" value="BTB/POZ_dom"/>
</dbReference>
<feature type="repeat" description="RCC1" evidence="3">
    <location>
        <begin position="224"/>
        <end position="277"/>
    </location>
</feature>
<dbReference type="Gene3D" id="3.30.710.10">
    <property type="entry name" value="Potassium Channel Kv1.1, Chain A"/>
    <property type="match status" value="2"/>
</dbReference>
<dbReference type="Pfam" id="PF12796">
    <property type="entry name" value="Ank_2"/>
    <property type="match status" value="1"/>
</dbReference>
<feature type="compositionally biased region" description="Basic residues" evidence="4">
    <location>
        <begin position="774"/>
        <end position="784"/>
    </location>
</feature>
<evidence type="ECO:0000313" key="6">
    <source>
        <dbReference type="EMBL" id="KAL1258833.1"/>
    </source>
</evidence>
<dbReference type="SUPFAM" id="SSF48403">
    <property type="entry name" value="Ankyrin repeat"/>
    <property type="match status" value="1"/>
</dbReference>
<feature type="region of interest" description="Disordered" evidence="4">
    <location>
        <begin position="1118"/>
        <end position="1179"/>
    </location>
</feature>
<dbReference type="PANTHER" id="PTHR22872:SF2">
    <property type="entry name" value="INHIBITOR OF BRUTON TYROSINE KINASE"/>
    <property type="match status" value="1"/>
</dbReference>
<dbReference type="InterPro" id="IPR011333">
    <property type="entry name" value="SKP1/BTB/POZ_sf"/>
</dbReference>
<dbReference type="InterPro" id="IPR009091">
    <property type="entry name" value="RCC1/BLIP-II"/>
</dbReference>
<evidence type="ECO:0000313" key="7">
    <source>
        <dbReference type="Proteomes" id="UP001558613"/>
    </source>
</evidence>
<feature type="compositionally biased region" description="Basic and acidic residues" evidence="4">
    <location>
        <begin position="1136"/>
        <end position="1148"/>
    </location>
</feature>
<dbReference type="Proteomes" id="UP001558613">
    <property type="component" value="Unassembled WGS sequence"/>
</dbReference>
<evidence type="ECO:0000256" key="1">
    <source>
        <dbReference type="ARBA" id="ARBA00022737"/>
    </source>
</evidence>
<gene>
    <name evidence="6" type="ORF">QQF64_009410</name>
</gene>
<feature type="repeat" description="ANK" evidence="2">
    <location>
        <begin position="132"/>
        <end position="165"/>
    </location>
</feature>
<dbReference type="InterPro" id="IPR000408">
    <property type="entry name" value="Reg_chr_condens"/>
</dbReference>
<organism evidence="6 7">
    <name type="scientific">Cirrhinus molitorella</name>
    <name type="common">mud carp</name>
    <dbReference type="NCBI Taxonomy" id="172907"/>
    <lineage>
        <taxon>Eukaryota</taxon>
        <taxon>Metazoa</taxon>
        <taxon>Chordata</taxon>
        <taxon>Craniata</taxon>
        <taxon>Vertebrata</taxon>
        <taxon>Euteleostomi</taxon>
        <taxon>Actinopterygii</taxon>
        <taxon>Neopterygii</taxon>
        <taxon>Teleostei</taxon>
        <taxon>Ostariophysi</taxon>
        <taxon>Cypriniformes</taxon>
        <taxon>Cyprinidae</taxon>
        <taxon>Labeoninae</taxon>
        <taxon>Labeonini</taxon>
        <taxon>Cirrhinus</taxon>
    </lineage>
</organism>
<dbReference type="EMBL" id="JAYMGO010000016">
    <property type="protein sequence ID" value="KAL1258833.1"/>
    <property type="molecule type" value="Genomic_DNA"/>
</dbReference>
<feature type="compositionally biased region" description="Basic and acidic residues" evidence="4">
    <location>
        <begin position="764"/>
        <end position="773"/>
    </location>
</feature>
<dbReference type="PANTHER" id="PTHR22872">
    <property type="entry name" value="BTK-BINDING PROTEIN-RELATED"/>
    <property type="match status" value="1"/>
</dbReference>
<sequence length="1409" mass="154438">MSKVCPISPAPTALTQERGLPCQLVMSLATSIQGKHKHDLFFHLASGTFCNYGGLNGGAFWGEGAFPLKVDGLLNGQFEAKMNLGTPDCTPKCRSVRHAEEVIAALTSGSEGRLRGFLSVHCHNAATLRDEFGRTALHLAASLGKRDLLHWLLDSKHADMLAKDKESGWTALHRSAFYGQIHCLMGLIKHGGALSIQDKEGLSVLDLTMKDRPAHVVFRNTDPTEVYTWGINTNFSLGHGNQESRQNPEIVDLFSRSRIYVKQVVLCKFHSAFLSQKGQVYTCGHGQGGRLGHGDEQTYLVPRMVEGLLSHHCSQVAAARDHTVVLTEEGYVYTFGLNNHHQLGLAPPPASCQVPKQVTSKSLKGRSVIGVAAGRFHTVLWTRDAVYTFGLNGGQLGYLLEPNGEKCVTVPRQVSALHHKDLTISMAAASNGATVCVTEKGDVYLLADYQCKKLASKQLNLKKVLVSGGSLDHRIDPQLLHDSGGEKLVILALDEAGRVFCWRSTGTSVKQCRWAYGRQVFMSDIALSKNSMMFVTQDGEGFSGQWLGQYKKAADKKDGMEVSGHSNGSGVYERIRLEKVPYIHRAVSITMDSKGRNFGVLQADPKTSLYEVPSASASTFPQHLKRLLAEADETDSIHDVTLQAGDRTFAAHKYILSMRSDFFRKVLLPEGCKEGVGDGEVKKGEDAVGCDLLVLEKVPPEMLEHALNFIYTESCEMLVHGTRPIIPRSNQKSDPEPQHLIHSLQALGLENRSALDVYRSFPAKTHEDADKPKTKSTKSGKKGKSGNGGEPGQNPVKMLQGVAKKLGLGSLSARLDGVKFENGKISVVQKKTGNKLRFNQKKCSYFCDVTLRSEDGKEFPCHKCILCARLEYFNSMLGSPWIEASCCTALDMPTTSEVLQAILEYIYTDESPTVKESVNVEFVCNVLVVADQLLITRLKEICEVAITENLTLKNAAELLEFSTVYNADQLKLSCLQFIVLNMAALLESRALEILSDDVLLDLTAAYRRMIPAMQRRLITPYADAPDLSAYEDKEWDSAVDCKSGSEADHSSDSLLKKAKMRAKRKPRRRSDSSGGYNLSDVIHSSPTDVIQSPPTTDLGHSVKACSVESLQELITSDSEGSFMGAGSPRDLQSPIFHDRPDAQDERRGQVGLKTPPGTPVLKNHPFPTHSSTPEPIPTVKASLCRPAPVLDLRAIMEMEANSLNRGATPKSPSYSIKISIPSKMSQKQRKMMALASREGSTESMSAKSPPSLTPVKPVKTWSTAVQSPPASCSFRDILIEEERRGKPSPISPVMARSPAAAVGPPLYAKRVTFKCAESSDPEKPAGPWVLREVGSPPSTSTFASIVEEERQQEAALIRSREKPLPLIQIEERAIQDLLLHYKAINNPDELILVERSPQGPIAIPTWNKH</sequence>
<evidence type="ECO:0000256" key="3">
    <source>
        <dbReference type="PROSITE-ProRule" id="PRU00235"/>
    </source>
</evidence>
<evidence type="ECO:0000259" key="5">
    <source>
        <dbReference type="PROSITE" id="PS50097"/>
    </source>
</evidence>
<dbReference type="SMART" id="SM00225">
    <property type="entry name" value="BTB"/>
    <property type="match status" value="2"/>
</dbReference>
<feature type="repeat" description="RCC1" evidence="3">
    <location>
        <begin position="330"/>
        <end position="384"/>
    </location>
</feature>
<dbReference type="Pfam" id="PF00651">
    <property type="entry name" value="BTB"/>
    <property type="match status" value="2"/>
</dbReference>
<evidence type="ECO:0000256" key="4">
    <source>
        <dbReference type="SAM" id="MobiDB-lite"/>
    </source>
</evidence>
<keyword evidence="7" id="KW-1185">Reference proteome</keyword>
<feature type="repeat" description="ANK" evidence="2">
    <location>
        <begin position="167"/>
        <end position="199"/>
    </location>
</feature>
<dbReference type="CDD" id="cd18500">
    <property type="entry name" value="BACK_IBtk"/>
    <property type="match status" value="1"/>
</dbReference>
<keyword evidence="2" id="KW-0040">ANK repeat</keyword>
<feature type="compositionally biased region" description="Polar residues" evidence="4">
    <location>
        <begin position="1072"/>
        <end position="1095"/>
    </location>
</feature>
<feature type="region of interest" description="Disordered" evidence="4">
    <location>
        <begin position="761"/>
        <end position="796"/>
    </location>
</feature>
<feature type="region of interest" description="Disordered" evidence="4">
    <location>
        <begin position="1041"/>
        <end position="1100"/>
    </location>
</feature>
<dbReference type="SUPFAM" id="SSF50985">
    <property type="entry name" value="RCC1/BLIP-II"/>
    <property type="match status" value="1"/>
</dbReference>
<dbReference type="Gene3D" id="1.25.40.20">
    <property type="entry name" value="Ankyrin repeat-containing domain"/>
    <property type="match status" value="1"/>
</dbReference>
<comment type="caution">
    <text evidence="6">The sequence shown here is derived from an EMBL/GenBank/DDBJ whole genome shotgun (WGS) entry which is preliminary data.</text>
</comment>
<proteinExistence type="predicted"/>
<dbReference type="CDD" id="cd18302">
    <property type="entry name" value="BTB2_POZ_IBtk"/>
    <property type="match status" value="1"/>
</dbReference>
<dbReference type="PRINTS" id="PR00633">
    <property type="entry name" value="RCCNDNSATION"/>
</dbReference>
<dbReference type="PROSITE" id="PS50097">
    <property type="entry name" value="BTB"/>
    <property type="match status" value="2"/>
</dbReference>
<dbReference type="SUPFAM" id="SSF54695">
    <property type="entry name" value="POZ domain"/>
    <property type="match status" value="2"/>
</dbReference>
<dbReference type="InterPro" id="IPR002110">
    <property type="entry name" value="Ankyrin_rpt"/>
</dbReference>
<dbReference type="Pfam" id="PF00415">
    <property type="entry name" value="RCC1"/>
    <property type="match status" value="3"/>
</dbReference>
<dbReference type="InterPro" id="IPR051625">
    <property type="entry name" value="Signaling_Regulatory_Domain"/>
</dbReference>
<dbReference type="PROSITE" id="PS50297">
    <property type="entry name" value="ANK_REP_REGION"/>
    <property type="match status" value="1"/>
</dbReference>
<dbReference type="CDD" id="cd18301">
    <property type="entry name" value="BTB1_POZ_IBtk"/>
    <property type="match status" value="1"/>
</dbReference>
<dbReference type="PROSITE" id="PS50088">
    <property type="entry name" value="ANK_REPEAT"/>
    <property type="match status" value="2"/>
</dbReference>
<reference evidence="6 7" key="1">
    <citation type="submission" date="2023-09" db="EMBL/GenBank/DDBJ databases">
        <authorList>
            <person name="Wang M."/>
        </authorList>
    </citation>
    <scope>NUCLEOTIDE SEQUENCE [LARGE SCALE GENOMIC DNA]</scope>
    <source>
        <strain evidence="6">GT-2023</strain>
        <tissue evidence="6">Liver</tissue>
    </source>
</reference>
<dbReference type="SMART" id="SM00248">
    <property type="entry name" value="ANK"/>
    <property type="match status" value="2"/>
</dbReference>
<feature type="domain" description="BTB" evidence="5">
    <location>
        <begin position="638"/>
        <end position="719"/>
    </location>
</feature>